<dbReference type="PROSITE" id="PS50839">
    <property type="entry name" value="CHASE"/>
    <property type="match status" value="1"/>
</dbReference>
<protein>
    <recommendedName>
        <fullName evidence="3">histidine kinase</fullName>
        <ecNumber evidence="3">2.7.13.3</ecNumber>
    </recommendedName>
</protein>
<dbReference type="InterPro" id="IPR003661">
    <property type="entry name" value="HisK_dim/P_dom"/>
</dbReference>
<keyword evidence="4" id="KW-0597">Phosphoprotein</keyword>
<dbReference type="SMART" id="SM00387">
    <property type="entry name" value="HATPase_c"/>
    <property type="match status" value="1"/>
</dbReference>
<dbReference type="PANTHER" id="PTHR43547">
    <property type="entry name" value="TWO-COMPONENT HISTIDINE KINASE"/>
    <property type="match status" value="1"/>
</dbReference>
<dbReference type="InterPro" id="IPR036890">
    <property type="entry name" value="HATPase_C_sf"/>
</dbReference>
<dbReference type="SMART" id="SM01079">
    <property type="entry name" value="CHASE"/>
    <property type="match status" value="1"/>
</dbReference>
<dbReference type="InterPro" id="IPR006189">
    <property type="entry name" value="CHASE_dom"/>
</dbReference>
<evidence type="ECO:0000313" key="10">
    <source>
        <dbReference type="EMBL" id="NEV66174.1"/>
    </source>
</evidence>
<comment type="catalytic activity">
    <reaction evidence="1">
        <text>ATP + protein L-histidine = ADP + protein N-phospho-L-histidine.</text>
        <dbReference type="EC" id="2.7.13.3"/>
    </reaction>
</comment>
<keyword evidence="5" id="KW-0812">Transmembrane</keyword>
<dbReference type="Pfam" id="PF00512">
    <property type="entry name" value="HisKA"/>
    <property type="match status" value="1"/>
</dbReference>
<dbReference type="GO" id="GO:0000155">
    <property type="term" value="F:phosphorelay sensor kinase activity"/>
    <property type="evidence" value="ECO:0007669"/>
    <property type="project" value="InterPro"/>
</dbReference>
<keyword evidence="6 10" id="KW-0808">Transferase</keyword>
<keyword evidence="8" id="KW-0902">Two-component regulatory system</keyword>
<dbReference type="Gene3D" id="3.30.450.350">
    <property type="entry name" value="CHASE domain"/>
    <property type="match status" value="1"/>
</dbReference>
<dbReference type="SMART" id="SM00388">
    <property type="entry name" value="HisKA"/>
    <property type="match status" value="1"/>
</dbReference>
<keyword evidence="9" id="KW-0472">Membrane</keyword>
<proteinExistence type="predicted"/>
<comment type="subcellular location">
    <subcellularLocation>
        <location evidence="2">Membrane</location>
    </subcellularLocation>
</comment>
<dbReference type="CDD" id="cd00075">
    <property type="entry name" value="HATPase"/>
    <property type="match status" value="1"/>
</dbReference>
<dbReference type="InterPro" id="IPR005467">
    <property type="entry name" value="His_kinase_dom"/>
</dbReference>
<reference evidence="10" key="1">
    <citation type="submission" date="2014-11" db="EMBL/GenBank/DDBJ databases">
        <authorList>
            <person name="Malar M.C."/>
            <person name="Sen D."/>
            <person name="Tripathy S."/>
        </authorList>
    </citation>
    <scope>NUCLEOTIDE SEQUENCE</scope>
    <source>
        <strain evidence="10">BDU141951</strain>
    </source>
</reference>
<dbReference type="SUPFAM" id="SSF47384">
    <property type="entry name" value="Homodimeric domain of signal transducing histidine kinase"/>
    <property type="match status" value="1"/>
</dbReference>
<reference evidence="10" key="2">
    <citation type="journal article" date="2015" name="Genome Announc.">
        <title>Draft Genome Sequence of Filamentous Marine Cyanobacterium Lyngbya confervoides Strain BDU141951.</title>
        <authorList>
            <person name="Chandrababunaidu M.M."/>
            <person name="Sen D."/>
            <person name="Tripathy S."/>
        </authorList>
    </citation>
    <scope>NUCLEOTIDE SEQUENCE</scope>
    <source>
        <strain evidence="10">BDU141951</strain>
    </source>
</reference>
<sequence>MVRLLRYFPTALILGLGLVLTLAATAWVERWERLSRQSEFQKQTNNLTTALQRTTNRYTELLLSISDLYDAANNEVDDAAFRRFVNRAVTTYPGIQALEWAPQVTQPERANYEQQLSQLTDGDRTFITERDEQTGQLIPAEQRDRYVPVTFLEPIPSNEPALGYDLASDETRRIALEQARDTGAIAATGRIQLVQETNENQYGFLVFAPIYEAPTVSLADRQSKILGYVLGVFRVADVVEESLRDLDYDIDFYILDQTAQPSEQLLGVYQTASRSVSAEPQKITILETNSALCAVPADCIQTIQLGQREWQIVFVPSSMQTFLWGTVATLVIGLLLTATVLIYVARWQSELQRTRELSDLKLRLFSMASHELRTPLSIISVSAQSLAANLNELSPEKRASSLDRIQVAAQRMGKLVNDMLTLTRAEAGKLEFNPEIIALEPFCQQLYEQIHLKAGQTLLRAGNATHSQIFADKSLLSSILLNLLSNAAKYSPEHSSIRLMIHQEKTAVCFQVVDQGIGILPEERSAILDAFYRGENVGAVSGTGLGLAVVKTCVDIHQGTLAIASNADGGTTVTVWLPQVE</sequence>
<evidence type="ECO:0000256" key="5">
    <source>
        <dbReference type="ARBA" id="ARBA00022692"/>
    </source>
</evidence>
<dbReference type="PANTHER" id="PTHR43547:SF2">
    <property type="entry name" value="HYBRID SIGNAL TRANSDUCTION HISTIDINE KINASE C"/>
    <property type="match status" value="1"/>
</dbReference>
<dbReference type="GO" id="GO:0016020">
    <property type="term" value="C:membrane"/>
    <property type="evidence" value="ECO:0007669"/>
    <property type="project" value="UniProtKB-SubCell"/>
</dbReference>
<organism evidence="10">
    <name type="scientific">Lyngbya confervoides BDU141951</name>
    <dbReference type="NCBI Taxonomy" id="1574623"/>
    <lineage>
        <taxon>Bacteria</taxon>
        <taxon>Bacillati</taxon>
        <taxon>Cyanobacteriota</taxon>
        <taxon>Cyanophyceae</taxon>
        <taxon>Oscillatoriophycideae</taxon>
        <taxon>Oscillatoriales</taxon>
        <taxon>Microcoleaceae</taxon>
        <taxon>Lyngbya</taxon>
    </lineage>
</organism>
<dbReference type="InterPro" id="IPR042240">
    <property type="entry name" value="CHASE_sf"/>
</dbReference>
<evidence type="ECO:0000256" key="4">
    <source>
        <dbReference type="ARBA" id="ARBA00022553"/>
    </source>
</evidence>
<evidence type="ECO:0000256" key="7">
    <source>
        <dbReference type="ARBA" id="ARBA00022989"/>
    </source>
</evidence>
<dbReference type="PRINTS" id="PR00344">
    <property type="entry name" value="BCTRLSENSOR"/>
</dbReference>
<evidence type="ECO:0000256" key="2">
    <source>
        <dbReference type="ARBA" id="ARBA00004370"/>
    </source>
</evidence>
<evidence type="ECO:0000256" key="1">
    <source>
        <dbReference type="ARBA" id="ARBA00000085"/>
    </source>
</evidence>
<name>A0A0C1V325_9CYAN</name>
<dbReference type="AlphaFoldDB" id="A0A0C1V325"/>
<accession>A0A0C1V325</accession>
<dbReference type="EC" id="2.7.13.3" evidence="3"/>
<dbReference type="Gene3D" id="1.10.287.130">
    <property type="match status" value="1"/>
</dbReference>
<dbReference type="InterPro" id="IPR004358">
    <property type="entry name" value="Sig_transdc_His_kin-like_C"/>
</dbReference>
<dbReference type="Pfam" id="PF02518">
    <property type="entry name" value="HATPase_c"/>
    <property type="match status" value="1"/>
</dbReference>
<dbReference type="PROSITE" id="PS50109">
    <property type="entry name" value="HIS_KIN"/>
    <property type="match status" value="1"/>
</dbReference>
<dbReference type="Gene3D" id="3.30.565.10">
    <property type="entry name" value="Histidine kinase-like ATPase, C-terminal domain"/>
    <property type="match status" value="1"/>
</dbReference>
<dbReference type="Pfam" id="PF03924">
    <property type="entry name" value="CHASE"/>
    <property type="match status" value="1"/>
</dbReference>
<keyword evidence="7" id="KW-1133">Transmembrane helix</keyword>
<dbReference type="InterPro" id="IPR003594">
    <property type="entry name" value="HATPase_dom"/>
</dbReference>
<evidence type="ECO:0000256" key="8">
    <source>
        <dbReference type="ARBA" id="ARBA00023012"/>
    </source>
</evidence>
<evidence type="ECO:0000256" key="3">
    <source>
        <dbReference type="ARBA" id="ARBA00012438"/>
    </source>
</evidence>
<comment type="caution">
    <text evidence="10">The sequence shown here is derived from an EMBL/GenBank/DDBJ whole genome shotgun (WGS) entry which is preliminary data.</text>
</comment>
<evidence type="ECO:0000256" key="6">
    <source>
        <dbReference type="ARBA" id="ARBA00022777"/>
    </source>
</evidence>
<dbReference type="SUPFAM" id="SSF55874">
    <property type="entry name" value="ATPase domain of HSP90 chaperone/DNA topoisomerase II/histidine kinase"/>
    <property type="match status" value="1"/>
</dbReference>
<evidence type="ECO:0000256" key="9">
    <source>
        <dbReference type="ARBA" id="ARBA00023136"/>
    </source>
</evidence>
<dbReference type="CDD" id="cd00082">
    <property type="entry name" value="HisKA"/>
    <property type="match status" value="1"/>
</dbReference>
<dbReference type="EMBL" id="JTHE02000003">
    <property type="protein sequence ID" value="NEV66174.1"/>
    <property type="molecule type" value="Genomic_DNA"/>
</dbReference>
<reference evidence="10" key="3">
    <citation type="submission" date="2020-02" db="EMBL/GenBank/DDBJ databases">
        <authorList>
            <person name="Sarangi A.N."/>
            <person name="Ghosh S."/>
            <person name="Mukherjee M."/>
            <person name="Tripathy S."/>
        </authorList>
    </citation>
    <scope>NUCLEOTIDE SEQUENCE</scope>
    <source>
        <strain evidence="10">BDU141951</strain>
    </source>
</reference>
<gene>
    <name evidence="10" type="ORF">QQ91_003485</name>
</gene>
<keyword evidence="6 10" id="KW-0418">Kinase</keyword>
<dbReference type="InterPro" id="IPR036097">
    <property type="entry name" value="HisK_dim/P_sf"/>
</dbReference>